<dbReference type="EMBL" id="CP007490">
    <property type="protein sequence ID" value="AIC47324.1"/>
    <property type="molecule type" value="Genomic_DNA"/>
</dbReference>
<dbReference type="HOGENOM" id="CLU_2556042_0_0_11"/>
<accession>A0A060JM48</accession>
<feature type="region of interest" description="Disordered" evidence="1">
    <location>
        <begin position="1"/>
        <end position="82"/>
    </location>
</feature>
<feature type="compositionally biased region" description="Basic and acidic residues" evidence="1">
    <location>
        <begin position="1"/>
        <end position="23"/>
    </location>
</feature>
<sequence length="82" mass="8243">MTDKAKDQSEAKVAKPADEKPAAKDQAASESAEKKRPSLDEIRKSRNTFGGGGAFGGGKIGGGNSRGKGGGLSRPGGSARGR</sequence>
<feature type="compositionally biased region" description="Basic and acidic residues" evidence="1">
    <location>
        <begin position="31"/>
        <end position="44"/>
    </location>
</feature>
<evidence type="ECO:0000256" key="1">
    <source>
        <dbReference type="SAM" id="MobiDB-lite"/>
    </source>
</evidence>
<proteinExistence type="predicted"/>
<protein>
    <submittedName>
        <fullName evidence="2">Uncharacterized protein</fullName>
    </submittedName>
</protein>
<gene>
    <name evidence="2" type="ORF">Rhola_00005080</name>
</gene>
<dbReference type="RefSeq" id="WP_038502143.1">
    <property type="nucleotide sequence ID" value="NZ_CP007490.1"/>
</dbReference>
<name>A0A060JM48_9MICO</name>
<feature type="compositionally biased region" description="Gly residues" evidence="1">
    <location>
        <begin position="49"/>
        <end position="82"/>
    </location>
</feature>
<evidence type="ECO:0000313" key="2">
    <source>
        <dbReference type="EMBL" id="AIC47324.1"/>
    </source>
</evidence>
<reference evidence="2 3" key="1">
    <citation type="journal article" date="2014" name="Int. J. Syst. Evol. Microbiol.">
        <title>Rhodoluna lacicola gen. nov., sp. nov., a planktonic freshwater bacterium with stream-lined genome.</title>
        <authorList>
            <person name="Hahn M."/>
            <person name="Schmidt J."/>
            <person name="Taipale S.J."/>
            <person name="Doolittle W.F."/>
            <person name="Koll U."/>
        </authorList>
    </citation>
    <scope>NUCLEOTIDE SEQUENCE [LARGE SCALE GENOMIC DNA]</scope>
    <source>
        <strain evidence="2 3">MWH-Ta8</strain>
    </source>
</reference>
<dbReference type="Proteomes" id="UP000067708">
    <property type="component" value="Chromosome"/>
</dbReference>
<keyword evidence="3" id="KW-1185">Reference proteome</keyword>
<dbReference type="AlphaFoldDB" id="A0A060JM48"/>
<dbReference type="STRING" id="529884.Rhola_00005080"/>
<dbReference type="KEGG" id="rla:Rhola_00005080"/>
<organism evidence="2 3">
    <name type="scientific">Rhodoluna lacicola</name>
    <dbReference type="NCBI Taxonomy" id="529884"/>
    <lineage>
        <taxon>Bacteria</taxon>
        <taxon>Bacillati</taxon>
        <taxon>Actinomycetota</taxon>
        <taxon>Actinomycetes</taxon>
        <taxon>Micrococcales</taxon>
        <taxon>Microbacteriaceae</taxon>
        <taxon>Luna cluster</taxon>
        <taxon>Luna-1 subcluster</taxon>
        <taxon>Rhodoluna</taxon>
    </lineage>
</organism>
<evidence type="ECO:0000313" key="3">
    <source>
        <dbReference type="Proteomes" id="UP000067708"/>
    </source>
</evidence>